<protein>
    <recommendedName>
        <fullName evidence="1">Methyltransferase FkbM domain-containing protein</fullName>
    </recommendedName>
</protein>
<gene>
    <name evidence="2" type="ORF">CTEN0397_LOCUS6202</name>
</gene>
<evidence type="ECO:0000259" key="1">
    <source>
        <dbReference type="Pfam" id="PF05050"/>
    </source>
</evidence>
<sequence>MVIHHAAMSDYKGSAYFPTKIIIDEVSKAVEPGLEVAGLDGRFCSMENQDELNEYCTKVPVTTMDEHFADIIKQRQLIHVLKVDSEGWDYPILFRGGLNVLRLTEYLEFEYHHDGAWQNYTLQSAIDQLDGMGFTCYWAGKSQLWRITGCWFDHYGYKYWSNVACAHRRLAPALENHMEHIFEQTIAQAN</sequence>
<proteinExistence type="predicted"/>
<name>A0A7S1GKV0_CYCTE</name>
<dbReference type="PANTHER" id="PTHR34203:SF15">
    <property type="entry name" value="SLL1173 PROTEIN"/>
    <property type="match status" value="1"/>
</dbReference>
<dbReference type="InterPro" id="IPR029063">
    <property type="entry name" value="SAM-dependent_MTases_sf"/>
</dbReference>
<organism evidence="2">
    <name type="scientific">Cyclophora tenuis</name>
    <name type="common">Marine diatom</name>
    <dbReference type="NCBI Taxonomy" id="216820"/>
    <lineage>
        <taxon>Eukaryota</taxon>
        <taxon>Sar</taxon>
        <taxon>Stramenopiles</taxon>
        <taxon>Ochrophyta</taxon>
        <taxon>Bacillariophyta</taxon>
        <taxon>Fragilariophyceae</taxon>
        <taxon>Fragilariophycidae</taxon>
        <taxon>Cyclophorales</taxon>
        <taxon>Cyclophoraceae</taxon>
        <taxon>Cyclophora</taxon>
    </lineage>
</organism>
<evidence type="ECO:0000313" key="2">
    <source>
        <dbReference type="EMBL" id="CAD8935168.1"/>
    </source>
</evidence>
<reference evidence="2" key="1">
    <citation type="submission" date="2021-01" db="EMBL/GenBank/DDBJ databases">
        <authorList>
            <person name="Corre E."/>
            <person name="Pelletier E."/>
            <person name="Niang G."/>
            <person name="Scheremetjew M."/>
            <person name="Finn R."/>
            <person name="Kale V."/>
            <person name="Holt S."/>
            <person name="Cochrane G."/>
            <person name="Meng A."/>
            <person name="Brown T."/>
            <person name="Cohen L."/>
        </authorList>
    </citation>
    <scope>NUCLEOTIDE SEQUENCE</scope>
    <source>
        <strain evidence="2">ECT3854</strain>
    </source>
</reference>
<dbReference type="Gene3D" id="3.40.50.150">
    <property type="entry name" value="Vaccinia Virus protein VP39"/>
    <property type="match status" value="1"/>
</dbReference>
<feature type="domain" description="Methyltransferase FkbM" evidence="1">
    <location>
        <begin position="53"/>
        <end position="129"/>
    </location>
</feature>
<dbReference type="PANTHER" id="PTHR34203">
    <property type="entry name" value="METHYLTRANSFERASE, FKBM FAMILY PROTEIN"/>
    <property type="match status" value="1"/>
</dbReference>
<accession>A0A7S1GKV0</accession>
<dbReference type="EMBL" id="HBFW01009599">
    <property type="protein sequence ID" value="CAD8935168.1"/>
    <property type="molecule type" value="Transcribed_RNA"/>
</dbReference>
<dbReference type="InterPro" id="IPR052514">
    <property type="entry name" value="SAM-dependent_MTase"/>
</dbReference>
<dbReference type="InterPro" id="IPR006342">
    <property type="entry name" value="FkbM_mtfrase"/>
</dbReference>
<dbReference type="Pfam" id="PF05050">
    <property type="entry name" value="Methyltransf_21"/>
    <property type="match status" value="1"/>
</dbReference>
<dbReference type="SUPFAM" id="SSF53335">
    <property type="entry name" value="S-adenosyl-L-methionine-dependent methyltransferases"/>
    <property type="match status" value="1"/>
</dbReference>
<dbReference type="AlphaFoldDB" id="A0A7S1GKV0"/>